<organism evidence="3 4">
    <name type="scientific">Flavobacterium gillisiae</name>
    <dbReference type="NCBI Taxonomy" id="150146"/>
    <lineage>
        <taxon>Bacteria</taxon>
        <taxon>Pseudomonadati</taxon>
        <taxon>Bacteroidota</taxon>
        <taxon>Flavobacteriia</taxon>
        <taxon>Flavobacteriales</taxon>
        <taxon>Flavobacteriaceae</taxon>
        <taxon>Flavobacterium</taxon>
    </lineage>
</organism>
<dbReference type="AlphaFoldDB" id="A0A1H4F794"/>
<evidence type="ECO:0000259" key="2">
    <source>
        <dbReference type="PROSITE" id="PS50022"/>
    </source>
</evidence>
<sequence>MKKNLSFCYLMLLFGVLSCSTTDVTPGPAPVLPAVVNFTSDRTHNLNVIYFIPSDLDTIKGYKRRLSEILLYDQNWYKTEMQRIGFGEKTFGLFTNAATKRVKIITIRAKLPKSSYPYNGGVEAVQKEVDSYFADHQADQTSDHNLIIIPTYVDGASSEPSGGPFFGYGRSCFALDYADFDLKYIGQTTTLGKRFIKWFGGLTHELGHGLNLSHNQAKVSEVGTLGTVLMGAGNYTFGQSPTFLSLADCAKLNTNEVFNVDTKKYYGTVNASIKTIQAKYDTAKGAIIVSGTFSTDTPVTDVVYFNDPNVNNEGVGVNRDYNAVAWSAKPNGVNSFYIEEEISDLEHKEDNIPYELKVALVHDNGTISETIYYYTFLNGLPVFNFNTRIELNKQDWTIASFSSQETSGEPTPNGPVANVIDGKLDTYWHSNWSVGVKAIFPHEFVINMGSVKTVNGLSVSQRVNLQRAIKTFDLWVSIDGINFTKINYFNLENRYGLQYFDFVVPVSLKYFKFIANSSWDGEQFASLAEIGMY</sequence>
<dbReference type="Gene3D" id="2.60.120.260">
    <property type="entry name" value="Galactose-binding domain-like"/>
    <property type="match status" value="1"/>
</dbReference>
<dbReference type="Proteomes" id="UP000198951">
    <property type="component" value="Unassembled WGS sequence"/>
</dbReference>
<dbReference type="SUPFAM" id="SSF49785">
    <property type="entry name" value="Galactose-binding domain-like"/>
    <property type="match status" value="1"/>
</dbReference>
<evidence type="ECO:0000313" key="4">
    <source>
        <dbReference type="Proteomes" id="UP000198951"/>
    </source>
</evidence>
<dbReference type="STRING" id="150146.SAMN05443667_11241"/>
<dbReference type="OrthoDB" id="3965347at2"/>
<dbReference type="Pfam" id="PF00754">
    <property type="entry name" value="F5_F8_type_C"/>
    <property type="match status" value="1"/>
</dbReference>
<feature type="domain" description="F5/8 type C" evidence="2">
    <location>
        <begin position="386"/>
        <end position="532"/>
    </location>
</feature>
<accession>A0A1H4F794</accession>
<proteinExistence type="predicted"/>
<dbReference type="InterPro" id="IPR000421">
    <property type="entry name" value="FA58C"/>
</dbReference>
<dbReference type="EMBL" id="FNRD01000012">
    <property type="protein sequence ID" value="SEA92800.1"/>
    <property type="molecule type" value="Genomic_DNA"/>
</dbReference>
<dbReference type="PROSITE" id="PS51257">
    <property type="entry name" value="PROKAR_LIPOPROTEIN"/>
    <property type="match status" value="1"/>
</dbReference>
<feature type="signal peptide" evidence="1">
    <location>
        <begin position="1"/>
        <end position="19"/>
    </location>
</feature>
<protein>
    <submittedName>
        <fullName evidence="3">F5/8 type C domain-containing protein</fullName>
    </submittedName>
</protein>
<evidence type="ECO:0000256" key="1">
    <source>
        <dbReference type="SAM" id="SignalP"/>
    </source>
</evidence>
<reference evidence="4" key="1">
    <citation type="submission" date="2016-10" db="EMBL/GenBank/DDBJ databases">
        <authorList>
            <person name="Varghese N."/>
            <person name="Submissions S."/>
        </authorList>
    </citation>
    <scope>NUCLEOTIDE SEQUENCE [LARGE SCALE GENOMIC DNA]</scope>
    <source>
        <strain evidence="4">DSM 22376</strain>
    </source>
</reference>
<feature type="chain" id="PRO_5011725435" evidence="1">
    <location>
        <begin position="20"/>
        <end position="533"/>
    </location>
</feature>
<keyword evidence="1" id="KW-0732">Signal</keyword>
<dbReference type="PROSITE" id="PS50022">
    <property type="entry name" value="FA58C_3"/>
    <property type="match status" value="1"/>
</dbReference>
<dbReference type="InterPro" id="IPR008979">
    <property type="entry name" value="Galactose-bd-like_sf"/>
</dbReference>
<name>A0A1H4F794_9FLAO</name>
<gene>
    <name evidence="3" type="ORF">SAMN05443667_11241</name>
</gene>
<keyword evidence="4" id="KW-1185">Reference proteome</keyword>
<evidence type="ECO:0000313" key="3">
    <source>
        <dbReference type="EMBL" id="SEA92800.1"/>
    </source>
</evidence>